<protein>
    <submittedName>
        <fullName evidence="1">Uncharacterized protein</fullName>
    </submittedName>
</protein>
<organism evidence="1">
    <name type="scientific">viral metagenome</name>
    <dbReference type="NCBI Taxonomy" id="1070528"/>
    <lineage>
        <taxon>unclassified sequences</taxon>
        <taxon>metagenomes</taxon>
        <taxon>organismal metagenomes</taxon>
    </lineage>
</organism>
<sequence length="174" mass="20763">MSNIKQIILSNTKNEKRKIVNSESWEKNIQNINYEEQLEILRNIGSEENNMEVEKIIKNNILTKIRGYKNQDQKKKILDKDNIVELNDVVELLNTSKLCCYYCKKQTSIFYENVKDETQWTLDRLDNKYGHNKGNVVISCLSCNLKRKTMHFKRFEFTKQLQIIKNEHEQSDIK</sequence>
<name>A0A6C0F972_9ZZZZ</name>
<evidence type="ECO:0000313" key="1">
    <source>
        <dbReference type="EMBL" id="QHT37752.1"/>
    </source>
</evidence>
<accession>A0A6C0F972</accession>
<proteinExistence type="predicted"/>
<dbReference type="EMBL" id="MN738820">
    <property type="protein sequence ID" value="QHT37752.1"/>
    <property type="molecule type" value="Genomic_DNA"/>
</dbReference>
<dbReference type="AlphaFoldDB" id="A0A6C0F972"/>
<dbReference type="Gene3D" id="3.30.40.220">
    <property type="match status" value="1"/>
</dbReference>
<reference evidence="1" key="1">
    <citation type="journal article" date="2020" name="Nature">
        <title>Giant virus diversity and host interactions through global metagenomics.</title>
        <authorList>
            <person name="Schulz F."/>
            <person name="Roux S."/>
            <person name="Paez-Espino D."/>
            <person name="Jungbluth S."/>
            <person name="Walsh D.A."/>
            <person name="Denef V.J."/>
            <person name="McMahon K.D."/>
            <person name="Konstantinidis K.T."/>
            <person name="Eloe-Fadrosh E.A."/>
            <person name="Kyrpides N.C."/>
            <person name="Woyke T."/>
        </authorList>
    </citation>
    <scope>NUCLEOTIDE SEQUENCE</scope>
    <source>
        <strain evidence="1">GVMAG-S-ERX556049-19</strain>
    </source>
</reference>